<organism evidence="1 2">
    <name type="scientific">Panagrolaimus superbus</name>
    <dbReference type="NCBI Taxonomy" id="310955"/>
    <lineage>
        <taxon>Eukaryota</taxon>
        <taxon>Metazoa</taxon>
        <taxon>Ecdysozoa</taxon>
        <taxon>Nematoda</taxon>
        <taxon>Chromadorea</taxon>
        <taxon>Rhabditida</taxon>
        <taxon>Tylenchina</taxon>
        <taxon>Panagrolaimomorpha</taxon>
        <taxon>Panagrolaimoidea</taxon>
        <taxon>Panagrolaimidae</taxon>
        <taxon>Panagrolaimus</taxon>
    </lineage>
</organism>
<reference evidence="2" key="1">
    <citation type="submission" date="2022-11" db="UniProtKB">
        <authorList>
            <consortium name="WormBaseParasite"/>
        </authorList>
    </citation>
    <scope>IDENTIFICATION</scope>
</reference>
<protein>
    <submittedName>
        <fullName evidence="2">Uncharacterized protein</fullName>
    </submittedName>
</protein>
<proteinExistence type="predicted"/>
<evidence type="ECO:0000313" key="2">
    <source>
        <dbReference type="WBParaSite" id="PSU_v2.g18749.t1"/>
    </source>
</evidence>
<accession>A0A914YEQ4</accession>
<dbReference type="WBParaSite" id="PSU_v2.g18749.t1">
    <property type="protein sequence ID" value="PSU_v2.g18749.t1"/>
    <property type="gene ID" value="PSU_v2.g18749"/>
</dbReference>
<evidence type="ECO:0000313" key="1">
    <source>
        <dbReference type="Proteomes" id="UP000887577"/>
    </source>
</evidence>
<dbReference type="AlphaFoldDB" id="A0A914YEQ4"/>
<dbReference type="Proteomes" id="UP000887577">
    <property type="component" value="Unplaced"/>
</dbReference>
<keyword evidence="1" id="KW-1185">Reference proteome</keyword>
<name>A0A914YEQ4_9BILA</name>
<sequence length="196" mass="21897">MSAFHDFRVKRQVMAQAFANQDQMTIAQPLQCLQDCTQQRAYNNNDNDRQTITSCIPDIQTYISPMLKNSSLPPEAFESILNQPVVDKCVDQCDKNHDNIVGDLIQALKYFTDFACDGEVDNGDNQCFQQISQQFPNLRQEDIMNASGNTIACKLVGITKEVCPDSDKAADAMAALINILTTFEANLPYTPIDKCT</sequence>